<dbReference type="PANTHER" id="PTHR13812:SF19">
    <property type="entry name" value="KETIMINE REDUCTASE MU-CRYSTALLIN"/>
    <property type="match status" value="1"/>
</dbReference>
<evidence type="ECO:0000313" key="1">
    <source>
        <dbReference type="EMBL" id="GEM16826.1"/>
    </source>
</evidence>
<dbReference type="AlphaFoldDB" id="A0A829X8L8"/>
<dbReference type="InterPro" id="IPR036291">
    <property type="entry name" value="NAD(P)-bd_dom_sf"/>
</dbReference>
<gene>
    <name evidence="1" type="ORF">NBRC3293_1323</name>
</gene>
<dbReference type="Gene3D" id="3.40.50.720">
    <property type="entry name" value="NAD(P)-binding Rossmann-like Domain"/>
    <property type="match status" value="1"/>
</dbReference>
<accession>A0A829X8L8</accession>
<organism evidence="1 2">
    <name type="scientific">Gluconobacter oxydans NBRC 3293</name>
    <dbReference type="NCBI Taxonomy" id="1315969"/>
    <lineage>
        <taxon>Bacteria</taxon>
        <taxon>Pseudomonadati</taxon>
        <taxon>Pseudomonadota</taxon>
        <taxon>Alphaproteobacteria</taxon>
        <taxon>Acetobacterales</taxon>
        <taxon>Acetobacteraceae</taxon>
        <taxon>Gluconobacter</taxon>
    </lineage>
</organism>
<dbReference type="SUPFAM" id="SSF51735">
    <property type="entry name" value="NAD(P)-binding Rossmann-fold domains"/>
    <property type="match status" value="1"/>
</dbReference>
<protein>
    <submittedName>
        <fullName evidence="1">Ornithine cyclodeaminase</fullName>
    </submittedName>
</protein>
<dbReference type="Proteomes" id="UP000484858">
    <property type="component" value="Unassembled WGS sequence"/>
</dbReference>
<dbReference type="GO" id="GO:0005737">
    <property type="term" value="C:cytoplasm"/>
    <property type="evidence" value="ECO:0007669"/>
    <property type="project" value="TreeGrafter"/>
</dbReference>
<dbReference type="Pfam" id="PF02423">
    <property type="entry name" value="OCD_Mu_crystall"/>
    <property type="match status" value="1"/>
</dbReference>
<dbReference type="Gene3D" id="3.30.1780.10">
    <property type="entry name" value="ornithine cyclodeaminase, domain 1"/>
    <property type="match status" value="1"/>
</dbReference>
<evidence type="ECO:0000313" key="2">
    <source>
        <dbReference type="Proteomes" id="UP000484858"/>
    </source>
</evidence>
<name>A0A829X8L8_GLUOY</name>
<dbReference type="GO" id="GO:0042562">
    <property type="term" value="F:hormone binding"/>
    <property type="evidence" value="ECO:0007669"/>
    <property type="project" value="TreeGrafter"/>
</dbReference>
<dbReference type="PANTHER" id="PTHR13812">
    <property type="entry name" value="KETIMINE REDUCTASE MU-CRYSTALLIN"/>
    <property type="match status" value="1"/>
</dbReference>
<comment type="caution">
    <text evidence="1">The sequence shown here is derived from an EMBL/GenBank/DDBJ whole genome shotgun (WGS) entry which is preliminary data.</text>
</comment>
<dbReference type="EMBL" id="BARJ01000007">
    <property type="protein sequence ID" value="GEM16826.1"/>
    <property type="molecule type" value="Genomic_DNA"/>
</dbReference>
<dbReference type="NCBIfam" id="NF005603">
    <property type="entry name" value="PRK07340.1"/>
    <property type="match status" value="1"/>
</dbReference>
<sequence>MSPNCSPSFLRNAHHARPTIQEQVLYADGQTGTFLFGLDGQMVTMRRTAAMSLLAIRWLHTQTPERVLIIGTGIQAQAHAEALCNLYPDVKIAIRGRTRAAAGKICNSLAKQNICPTETQNDTYDVVITVTSSKAVLYNEPARPDCLVIGVGAYRPDMIEIGSRTITGSVIYVDDPVSAPAEAGDIIQAGISWDWVRALSKAQKTPPSSKNSVFFKSVGCGAWDLAAGRLARQQMG</sequence>
<dbReference type="InterPro" id="IPR023401">
    <property type="entry name" value="ODC_N"/>
</dbReference>
<proteinExistence type="predicted"/>
<reference evidence="1 2" key="1">
    <citation type="submission" date="2013-04" db="EMBL/GenBank/DDBJ databases">
        <title>Gluconobacter oxydans NBRC 3293 whole genome sequence.</title>
        <authorList>
            <person name="Matsutani M."/>
            <person name="Yakushi T."/>
            <person name="Matsushita K."/>
        </authorList>
    </citation>
    <scope>NUCLEOTIDE SEQUENCE [LARGE SCALE GENOMIC DNA]</scope>
    <source>
        <strain evidence="1 2">NBRC 3293</strain>
    </source>
</reference>
<dbReference type="InterPro" id="IPR003462">
    <property type="entry name" value="ODC_Mu_crystall"/>
</dbReference>